<protein>
    <submittedName>
        <fullName evidence="2">Uncharacterized protein</fullName>
    </submittedName>
</protein>
<dbReference type="HOGENOM" id="CLU_2718978_0_0_10"/>
<gene>
    <name evidence="2" type="ORF">Premu_0571</name>
</gene>
<dbReference type="EMBL" id="GL945017">
    <property type="protein sequence ID" value="EGN56048.1"/>
    <property type="molecule type" value="Genomic_DNA"/>
</dbReference>
<dbReference type="AlphaFoldDB" id="F8NCF8"/>
<keyword evidence="1" id="KW-1133">Transmembrane helix</keyword>
<accession>F8NCF8</accession>
<name>F8NCF8_9BACT</name>
<sequence>MNKKFIIVSRIVLFFIASFSLFLFLDKFFNIFINANSKNDDSSYVDSLIFASVWSLIVGYVEIKKYMRNNSK</sequence>
<reference evidence="3" key="1">
    <citation type="journal article" date="2011" name="Stand. Genomic Sci.">
        <title>Non-contiguous finished genome sequence of the opportunistic oral pathogen Prevotella multisaccharivorax type strain (PPPA20).</title>
        <authorList>
            <person name="Pati A."/>
            <person name="Gronow S."/>
            <person name="Lu M."/>
            <person name="Lapidus A."/>
            <person name="Nolan M."/>
            <person name="Lucas S."/>
            <person name="Hammon N."/>
            <person name="Deshpande S."/>
            <person name="Cheng J.F."/>
            <person name="Tapia R."/>
            <person name="Han C."/>
            <person name="Goodwin L."/>
            <person name="Pitluck S."/>
            <person name="Liolios K."/>
            <person name="Pagani I."/>
            <person name="Mavromatis K."/>
            <person name="Mikhailova N."/>
            <person name="Huntemann M."/>
            <person name="Chen A."/>
            <person name="Palaniappan K."/>
            <person name="Land M."/>
            <person name="Hauser L."/>
            <person name="Detter J.C."/>
            <person name="Brambilla E.M."/>
            <person name="Rohde M."/>
            <person name="Goker M."/>
            <person name="Woyke T."/>
            <person name="Bristow J."/>
            <person name="Eisen J.A."/>
            <person name="Markowitz V."/>
            <person name="Hugenholtz P."/>
            <person name="Kyrpides N.C."/>
            <person name="Klenk H.P."/>
            <person name="Ivanova N."/>
        </authorList>
    </citation>
    <scope>NUCLEOTIDE SEQUENCE [LARGE SCALE GENOMIC DNA]</scope>
    <source>
        <strain evidence="3">DSM 17128</strain>
    </source>
</reference>
<organism evidence="2 3">
    <name type="scientific">Hallella multisaccharivorax DSM 17128</name>
    <dbReference type="NCBI Taxonomy" id="688246"/>
    <lineage>
        <taxon>Bacteria</taxon>
        <taxon>Pseudomonadati</taxon>
        <taxon>Bacteroidota</taxon>
        <taxon>Bacteroidia</taxon>
        <taxon>Bacteroidales</taxon>
        <taxon>Prevotellaceae</taxon>
        <taxon>Hallella</taxon>
    </lineage>
</organism>
<keyword evidence="1" id="KW-0812">Transmembrane</keyword>
<feature type="transmembrane region" description="Helical" evidence="1">
    <location>
        <begin position="7"/>
        <end position="25"/>
    </location>
</feature>
<proteinExistence type="predicted"/>
<evidence type="ECO:0000256" key="1">
    <source>
        <dbReference type="SAM" id="Phobius"/>
    </source>
</evidence>
<keyword evidence="3" id="KW-1185">Reference proteome</keyword>
<evidence type="ECO:0000313" key="2">
    <source>
        <dbReference type="EMBL" id="EGN56048.1"/>
    </source>
</evidence>
<dbReference type="Proteomes" id="UP000002772">
    <property type="component" value="Unassembled WGS sequence"/>
</dbReference>
<keyword evidence="1" id="KW-0472">Membrane</keyword>
<dbReference type="STRING" id="688246.Premu_0571"/>
<evidence type="ECO:0000313" key="3">
    <source>
        <dbReference type="Proteomes" id="UP000002772"/>
    </source>
</evidence>
<feature type="transmembrane region" description="Helical" evidence="1">
    <location>
        <begin position="45"/>
        <end position="63"/>
    </location>
</feature>